<dbReference type="PANTHER" id="PTHR30532">
    <property type="entry name" value="IRON III DICITRATE-BINDING PERIPLASMIC PROTEIN"/>
    <property type="match status" value="1"/>
</dbReference>
<dbReference type="Proteomes" id="UP001597181">
    <property type="component" value="Unassembled WGS sequence"/>
</dbReference>
<evidence type="ECO:0000313" key="8">
    <source>
        <dbReference type="Proteomes" id="UP001597181"/>
    </source>
</evidence>
<name>A0ABW3TPG2_9MICO</name>
<dbReference type="Gene3D" id="3.40.50.1980">
    <property type="entry name" value="Nitrogenase molybdenum iron protein domain"/>
    <property type="match status" value="2"/>
</dbReference>
<gene>
    <name evidence="7" type="ORF">ACFQ3U_08455</name>
</gene>
<dbReference type="EMBL" id="JBHTLY010000003">
    <property type="protein sequence ID" value="MFD1201923.1"/>
    <property type="molecule type" value="Genomic_DNA"/>
</dbReference>
<evidence type="ECO:0000256" key="3">
    <source>
        <dbReference type="ARBA" id="ARBA00022448"/>
    </source>
</evidence>
<keyword evidence="4 5" id="KW-0732">Signal</keyword>
<dbReference type="InterPro" id="IPR002491">
    <property type="entry name" value="ABC_transptr_periplasmic_BD"/>
</dbReference>
<protein>
    <submittedName>
        <fullName evidence="7">Iron-siderophore ABC transporter substrate-binding protein</fullName>
    </submittedName>
</protein>
<feature type="signal peptide" evidence="5">
    <location>
        <begin position="1"/>
        <end position="40"/>
    </location>
</feature>
<comment type="similarity">
    <text evidence="2">Belongs to the bacterial solute-binding protein 8 family.</text>
</comment>
<feature type="domain" description="Fe/B12 periplasmic-binding" evidence="6">
    <location>
        <begin position="87"/>
        <end position="359"/>
    </location>
</feature>
<sequence>MTTHTSTNRAARRRTPSRLAAIAAPAAALALLLSGCGTTAAPSADSTETAAAEIAGCEADTTKTSTGAVDLTDAFGREVTLDAPAKRVAVLEWQQIEDVITLCVAPVAVADADGFTTWDTAVELPEGATDVGSRQEPNLDALFGTDPDLVIVEAYTAEDEIIGKLEKYGVPVLATKGADAKDPIANMRDTFSLIAEATGREERAGVVLDEFDAHLAEAKGSLKDAGLETTDFVYFDGWIDGGNVALRPFGQGSLVGEIGEELGLTNAWTGDVDPAYGLGQTDIEGMKAVGEATLLHTATEEKSEDEFAQALETNPVWAALPAVTEGRLLSFPTGIWTFGGPRSAQQIIDAYVSVLAGPAAGE</sequence>
<accession>A0ABW3TPG2</accession>
<dbReference type="CDD" id="cd01146">
    <property type="entry name" value="FhuD"/>
    <property type="match status" value="1"/>
</dbReference>
<evidence type="ECO:0000256" key="5">
    <source>
        <dbReference type="SAM" id="SignalP"/>
    </source>
</evidence>
<evidence type="ECO:0000256" key="2">
    <source>
        <dbReference type="ARBA" id="ARBA00008814"/>
    </source>
</evidence>
<evidence type="ECO:0000256" key="1">
    <source>
        <dbReference type="ARBA" id="ARBA00004196"/>
    </source>
</evidence>
<keyword evidence="3" id="KW-0813">Transport</keyword>
<dbReference type="PANTHER" id="PTHR30532:SF1">
    <property type="entry name" value="IRON(3+)-HYDROXAMATE-BINDING PROTEIN FHUD"/>
    <property type="match status" value="1"/>
</dbReference>
<evidence type="ECO:0000259" key="6">
    <source>
        <dbReference type="PROSITE" id="PS50983"/>
    </source>
</evidence>
<evidence type="ECO:0000313" key="7">
    <source>
        <dbReference type="EMBL" id="MFD1201923.1"/>
    </source>
</evidence>
<dbReference type="SUPFAM" id="SSF53807">
    <property type="entry name" value="Helical backbone' metal receptor"/>
    <property type="match status" value="1"/>
</dbReference>
<comment type="caution">
    <text evidence="7">The sequence shown here is derived from an EMBL/GenBank/DDBJ whole genome shotgun (WGS) entry which is preliminary data.</text>
</comment>
<comment type="subcellular location">
    <subcellularLocation>
        <location evidence="1">Cell envelope</location>
    </subcellularLocation>
</comment>
<reference evidence="8" key="1">
    <citation type="journal article" date="2019" name="Int. J. Syst. Evol. Microbiol.">
        <title>The Global Catalogue of Microorganisms (GCM) 10K type strain sequencing project: providing services to taxonomists for standard genome sequencing and annotation.</title>
        <authorList>
            <consortium name="The Broad Institute Genomics Platform"/>
            <consortium name="The Broad Institute Genome Sequencing Center for Infectious Disease"/>
            <person name="Wu L."/>
            <person name="Ma J."/>
        </authorList>
    </citation>
    <scope>NUCLEOTIDE SEQUENCE [LARGE SCALE GENOMIC DNA]</scope>
    <source>
        <strain evidence="8">CCUG 50213</strain>
    </source>
</reference>
<organism evidence="7 8">
    <name type="scientific">Leucobacter albus</name>
    <dbReference type="NCBI Taxonomy" id="272210"/>
    <lineage>
        <taxon>Bacteria</taxon>
        <taxon>Bacillati</taxon>
        <taxon>Actinomycetota</taxon>
        <taxon>Actinomycetes</taxon>
        <taxon>Micrococcales</taxon>
        <taxon>Microbacteriaceae</taxon>
        <taxon>Leucobacter</taxon>
    </lineage>
</organism>
<dbReference type="RefSeq" id="WP_343961981.1">
    <property type="nucleotide sequence ID" value="NZ_BAAAKZ010000013.1"/>
</dbReference>
<keyword evidence="8" id="KW-1185">Reference proteome</keyword>
<dbReference type="PROSITE" id="PS50983">
    <property type="entry name" value="FE_B12_PBP"/>
    <property type="match status" value="1"/>
</dbReference>
<dbReference type="Pfam" id="PF01497">
    <property type="entry name" value="Peripla_BP_2"/>
    <property type="match status" value="1"/>
</dbReference>
<feature type="chain" id="PRO_5045772323" evidence="5">
    <location>
        <begin position="41"/>
        <end position="362"/>
    </location>
</feature>
<evidence type="ECO:0000256" key="4">
    <source>
        <dbReference type="ARBA" id="ARBA00022729"/>
    </source>
</evidence>
<dbReference type="InterPro" id="IPR051313">
    <property type="entry name" value="Bact_iron-sidero_bind"/>
</dbReference>
<proteinExistence type="inferred from homology"/>